<evidence type="ECO:0000256" key="4">
    <source>
        <dbReference type="ARBA" id="ARBA00023136"/>
    </source>
</evidence>
<feature type="transmembrane region" description="Helical" evidence="5">
    <location>
        <begin position="107"/>
        <end position="127"/>
    </location>
</feature>
<dbReference type="InterPro" id="IPR019325">
    <property type="entry name" value="NEDD4/Bsd2"/>
</dbReference>
<evidence type="ECO:0000256" key="2">
    <source>
        <dbReference type="ARBA" id="ARBA00022692"/>
    </source>
</evidence>
<dbReference type="RefSeq" id="XP_013412793.1">
    <property type="nucleotide sequence ID" value="XM_013557339.1"/>
</dbReference>
<evidence type="ECO:0000256" key="5">
    <source>
        <dbReference type="SAM" id="Phobius"/>
    </source>
</evidence>
<dbReference type="GO" id="GO:0005794">
    <property type="term" value="C:Golgi apparatus"/>
    <property type="evidence" value="ECO:0007669"/>
    <property type="project" value="TreeGrafter"/>
</dbReference>
<keyword evidence="3 5" id="KW-1133">Transmembrane helix</keyword>
<evidence type="ECO:0000256" key="3">
    <source>
        <dbReference type="ARBA" id="ARBA00022989"/>
    </source>
</evidence>
<dbReference type="InParanoid" id="A0A1S3JQX5"/>
<keyword evidence="4 5" id="KW-0472">Membrane</keyword>
<keyword evidence="2 5" id="KW-0812">Transmembrane</keyword>
<dbReference type="KEGG" id="lak:106175378"/>
<dbReference type="STRING" id="7574.A0A1S3JQX5"/>
<evidence type="ECO:0000313" key="6">
    <source>
        <dbReference type="Proteomes" id="UP000085678"/>
    </source>
</evidence>
<dbReference type="GO" id="GO:0031398">
    <property type="term" value="P:positive regulation of protein ubiquitination"/>
    <property type="evidence" value="ECO:0007669"/>
    <property type="project" value="TreeGrafter"/>
</dbReference>
<keyword evidence="6" id="KW-1185">Reference proteome</keyword>
<dbReference type="FunCoup" id="A0A1S3JQX5">
    <property type="interactions" value="1153"/>
</dbReference>
<dbReference type="GO" id="GO:0007034">
    <property type="term" value="P:vacuolar transport"/>
    <property type="evidence" value="ECO:0007669"/>
    <property type="project" value="InterPro"/>
</dbReference>
<organism evidence="6 7">
    <name type="scientific">Lingula anatina</name>
    <name type="common">Brachiopod</name>
    <name type="synonym">Lingula unguis</name>
    <dbReference type="NCBI Taxonomy" id="7574"/>
    <lineage>
        <taxon>Eukaryota</taxon>
        <taxon>Metazoa</taxon>
        <taxon>Spiralia</taxon>
        <taxon>Lophotrochozoa</taxon>
        <taxon>Brachiopoda</taxon>
        <taxon>Linguliformea</taxon>
        <taxon>Lingulata</taxon>
        <taxon>Lingulida</taxon>
        <taxon>Linguloidea</taxon>
        <taxon>Lingulidae</taxon>
        <taxon>Lingula</taxon>
    </lineage>
</organism>
<dbReference type="CDD" id="cd22212">
    <property type="entry name" value="NDFIP-like"/>
    <property type="match status" value="1"/>
</dbReference>
<protein>
    <submittedName>
        <fullName evidence="7">NEDD4 family-interacting protein 1-like</fullName>
    </submittedName>
</protein>
<dbReference type="GO" id="GO:0005783">
    <property type="term" value="C:endoplasmic reticulum"/>
    <property type="evidence" value="ECO:0007669"/>
    <property type="project" value="TreeGrafter"/>
</dbReference>
<dbReference type="OrthoDB" id="10003116at2759"/>
<dbReference type="Pfam" id="PF10176">
    <property type="entry name" value="NEDD4_Bsd2"/>
    <property type="match status" value="2"/>
</dbReference>
<dbReference type="Proteomes" id="UP000085678">
    <property type="component" value="Unplaced"/>
</dbReference>
<dbReference type="AlphaFoldDB" id="A0A1S3JQX5"/>
<dbReference type="GO" id="GO:0050699">
    <property type="term" value="F:WW domain binding"/>
    <property type="evidence" value="ECO:0007669"/>
    <property type="project" value="TreeGrafter"/>
</dbReference>
<dbReference type="GO" id="GO:0030001">
    <property type="term" value="P:metal ion transport"/>
    <property type="evidence" value="ECO:0007669"/>
    <property type="project" value="InterPro"/>
</dbReference>
<feature type="transmembrane region" description="Helical" evidence="5">
    <location>
        <begin position="134"/>
        <end position="152"/>
    </location>
</feature>
<name>A0A1S3JQX5_LINAN</name>
<dbReference type="GeneID" id="106175378"/>
<gene>
    <name evidence="7" type="primary">LOC106175378</name>
</gene>
<dbReference type="GO" id="GO:0048471">
    <property type="term" value="C:perinuclear region of cytoplasm"/>
    <property type="evidence" value="ECO:0007669"/>
    <property type="project" value="TreeGrafter"/>
</dbReference>
<evidence type="ECO:0000256" key="1">
    <source>
        <dbReference type="ARBA" id="ARBA00004141"/>
    </source>
</evidence>
<dbReference type="PANTHER" id="PTHR13396">
    <property type="entry name" value="NEDD4 FAMILY INTERACTING PROTEIN 1/2"/>
    <property type="match status" value="1"/>
</dbReference>
<accession>A0A1S3JQX5</accession>
<sequence length="214" mass="24371">MESGARYQVLQEEEESSVPAQAVPLAMVIAPVPQPSVMEHSEVHTTPPPAYKESDFIPPPYDVATKLPSYEEAEISKQQMKHDEESNSYFDQVSSEQFDELTLGTDGIFMCTFLIAFLFNWFGLLFAMCASTTIAGRFGAFAGFGLSMVKWVAIVQHSHWISGSGYADADSWLWWLLMFLGFLIFFHGCVRYVSVKYKWQRLSSQSRSKFMFYM</sequence>
<feature type="transmembrane region" description="Helical" evidence="5">
    <location>
        <begin position="172"/>
        <end position="193"/>
    </location>
</feature>
<dbReference type="GO" id="GO:0006511">
    <property type="term" value="P:ubiquitin-dependent protein catabolic process"/>
    <property type="evidence" value="ECO:0007669"/>
    <property type="project" value="TreeGrafter"/>
</dbReference>
<reference evidence="7" key="1">
    <citation type="submission" date="2025-08" db="UniProtKB">
        <authorList>
            <consortium name="RefSeq"/>
        </authorList>
    </citation>
    <scope>IDENTIFICATION</scope>
    <source>
        <tissue evidence="7">Gonads</tissue>
    </source>
</reference>
<proteinExistence type="predicted"/>
<dbReference type="PANTHER" id="PTHR13396:SF5">
    <property type="entry name" value="NEDD4 FAMILY INTERACTING PROTEIN"/>
    <property type="match status" value="1"/>
</dbReference>
<dbReference type="GO" id="GO:0016020">
    <property type="term" value="C:membrane"/>
    <property type="evidence" value="ECO:0007669"/>
    <property type="project" value="UniProtKB-SubCell"/>
</dbReference>
<comment type="subcellular location">
    <subcellularLocation>
        <location evidence="1">Membrane</location>
        <topology evidence="1">Multi-pass membrane protein</topology>
    </subcellularLocation>
</comment>
<evidence type="ECO:0000313" key="7">
    <source>
        <dbReference type="RefSeq" id="XP_013412793.1"/>
    </source>
</evidence>